<feature type="region of interest" description="Disordered" evidence="1">
    <location>
        <begin position="1"/>
        <end position="21"/>
    </location>
</feature>
<reference evidence="2 3" key="1">
    <citation type="submission" date="2024-03" db="EMBL/GenBank/DDBJ databases">
        <title>Draft genome sequence of Pseudonocardia tropica JCM 19149.</title>
        <authorList>
            <person name="Butdee W."/>
            <person name="Duangmal K."/>
        </authorList>
    </citation>
    <scope>NUCLEOTIDE SEQUENCE [LARGE SCALE GENOMIC DNA]</scope>
    <source>
        <strain evidence="2 3">JCM 19149</strain>
    </source>
</reference>
<comment type="caution">
    <text evidence="2">The sequence shown here is derived from an EMBL/GenBank/DDBJ whole genome shotgun (WGS) entry which is preliminary data.</text>
</comment>
<proteinExistence type="predicted"/>
<evidence type="ECO:0000313" key="3">
    <source>
        <dbReference type="Proteomes" id="UP001464923"/>
    </source>
</evidence>
<accession>A0ABV1JVR4</accession>
<dbReference type="RefSeq" id="WP_349302367.1">
    <property type="nucleotide sequence ID" value="NZ_JBEDNP010000005.1"/>
</dbReference>
<feature type="compositionally biased region" description="Low complexity" evidence="1">
    <location>
        <begin position="1"/>
        <end position="17"/>
    </location>
</feature>
<dbReference type="Proteomes" id="UP001464923">
    <property type="component" value="Unassembled WGS sequence"/>
</dbReference>
<keyword evidence="3" id="KW-1185">Reference proteome</keyword>
<gene>
    <name evidence="2" type="ORF">WHI96_10495</name>
</gene>
<dbReference type="EMBL" id="JBEDNP010000005">
    <property type="protein sequence ID" value="MEQ3539252.1"/>
    <property type="molecule type" value="Genomic_DNA"/>
</dbReference>
<evidence type="ECO:0008006" key="4">
    <source>
        <dbReference type="Google" id="ProtNLM"/>
    </source>
</evidence>
<evidence type="ECO:0000313" key="2">
    <source>
        <dbReference type="EMBL" id="MEQ3539252.1"/>
    </source>
</evidence>
<evidence type="ECO:0000256" key="1">
    <source>
        <dbReference type="SAM" id="MobiDB-lite"/>
    </source>
</evidence>
<protein>
    <recommendedName>
        <fullName evidence="4">Secreted protein</fullName>
    </recommendedName>
</protein>
<organism evidence="2 3">
    <name type="scientific">Pseudonocardia tropica</name>
    <dbReference type="NCBI Taxonomy" id="681289"/>
    <lineage>
        <taxon>Bacteria</taxon>
        <taxon>Bacillati</taxon>
        <taxon>Actinomycetota</taxon>
        <taxon>Actinomycetes</taxon>
        <taxon>Pseudonocardiales</taxon>
        <taxon>Pseudonocardiaceae</taxon>
        <taxon>Pseudonocardia</taxon>
    </lineage>
</organism>
<sequence>MTTPTTTTPATTTGRPVGTRRPRAALGAVRRLGVTAALGAALLAGGAGTALAAPPAAPAPAGPAPAALPYGPYTCKSGFVWREIGPSDPVCVSVASRTTARAETAAGPANRAGSGPYGPDTCKPGFVWREAQPSDHVCVSFSGAARDRVKNENRNGVLNLADPAGVPAGRVSITNSRDQLSCYMYGSGRATPGAEQWFWSVGVPGYGTIRAGVARADGAGVVPWTKLRDVYRNGNGPLGIPVVVVDTATGVVTRAGTTNSYGNC</sequence>
<name>A0ABV1JVR4_9PSEU</name>